<evidence type="ECO:0000313" key="8">
    <source>
        <dbReference type="EMBL" id="MEV5505311.1"/>
    </source>
</evidence>
<evidence type="ECO:0000256" key="1">
    <source>
        <dbReference type="ARBA" id="ARBA00004651"/>
    </source>
</evidence>
<keyword evidence="3" id="KW-1003">Cell membrane</keyword>
<dbReference type="PANTHER" id="PTHR43266">
    <property type="entry name" value="MACROLIDE-EFFLUX PROTEIN"/>
    <property type="match status" value="1"/>
</dbReference>
<keyword evidence="4 7" id="KW-0812">Transmembrane</keyword>
<organism evidence="8 9">
    <name type="scientific">Streptomyces orinoci</name>
    <name type="common">Streptoverticillium orinoci</name>
    <dbReference type="NCBI Taxonomy" id="67339"/>
    <lineage>
        <taxon>Bacteria</taxon>
        <taxon>Bacillati</taxon>
        <taxon>Actinomycetota</taxon>
        <taxon>Actinomycetes</taxon>
        <taxon>Kitasatosporales</taxon>
        <taxon>Streptomycetaceae</taxon>
        <taxon>Streptomyces</taxon>
    </lineage>
</organism>
<gene>
    <name evidence="8" type="ORF">AB0L16_02385</name>
</gene>
<dbReference type="EMBL" id="JBFAUK010000002">
    <property type="protein sequence ID" value="MEV5505311.1"/>
    <property type="molecule type" value="Genomic_DNA"/>
</dbReference>
<reference evidence="8 9" key="1">
    <citation type="submission" date="2024-06" db="EMBL/GenBank/DDBJ databases">
        <title>The Natural Products Discovery Center: Release of the First 8490 Sequenced Strains for Exploring Actinobacteria Biosynthetic Diversity.</title>
        <authorList>
            <person name="Kalkreuter E."/>
            <person name="Kautsar S.A."/>
            <person name="Yang D."/>
            <person name="Bader C.D."/>
            <person name="Teijaro C.N."/>
            <person name="Fluegel L."/>
            <person name="Davis C.M."/>
            <person name="Simpson J.R."/>
            <person name="Lauterbach L."/>
            <person name="Steele A.D."/>
            <person name="Gui C."/>
            <person name="Meng S."/>
            <person name="Li G."/>
            <person name="Viehrig K."/>
            <person name="Ye F."/>
            <person name="Su P."/>
            <person name="Kiefer A.F."/>
            <person name="Nichols A."/>
            <person name="Cepeda A.J."/>
            <person name="Yan W."/>
            <person name="Fan B."/>
            <person name="Jiang Y."/>
            <person name="Adhikari A."/>
            <person name="Zheng C.-J."/>
            <person name="Schuster L."/>
            <person name="Cowan T.M."/>
            <person name="Smanski M.J."/>
            <person name="Chevrette M.G."/>
            <person name="De Carvalho L.P.S."/>
            <person name="Shen B."/>
        </authorList>
    </citation>
    <scope>NUCLEOTIDE SEQUENCE [LARGE SCALE GENOMIC DNA]</scope>
    <source>
        <strain evidence="8 9">NPDC052347</strain>
    </source>
</reference>
<accession>A0ABV3JQY9</accession>
<name>A0ABV3JQY9_STRON</name>
<keyword evidence="5 7" id="KW-1133">Transmembrane helix</keyword>
<dbReference type="InterPro" id="IPR036259">
    <property type="entry name" value="MFS_trans_sf"/>
</dbReference>
<evidence type="ECO:0000256" key="2">
    <source>
        <dbReference type="ARBA" id="ARBA00022448"/>
    </source>
</evidence>
<feature type="transmembrane region" description="Helical" evidence="7">
    <location>
        <begin position="12"/>
        <end position="38"/>
    </location>
</feature>
<dbReference type="Proteomes" id="UP001552594">
    <property type="component" value="Unassembled WGS sequence"/>
</dbReference>
<keyword evidence="6 7" id="KW-0472">Membrane</keyword>
<dbReference type="RefSeq" id="WP_109278497.1">
    <property type="nucleotide sequence ID" value="NZ_JBFAUK010000002.1"/>
</dbReference>
<evidence type="ECO:0000256" key="4">
    <source>
        <dbReference type="ARBA" id="ARBA00022692"/>
    </source>
</evidence>
<feature type="transmembrane region" description="Helical" evidence="7">
    <location>
        <begin position="102"/>
        <end position="120"/>
    </location>
</feature>
<protein>
    <submittedName>
        <fullName evidence="8">MFS transporter</fullName>
    </submittedName>
</protein>
<sequence>MEYLRLLRRRRVLVLWLARSLSVLGDHFYAVAVIWSVYAATGSASLMGLVAVAESAPYVVLGAVGRRAVARFLSYRALAGLDLVRAVLVAALPFVWTPDGRGLAVLLAGVLLLGTLGALFDPNLEALVAELAEPARIQQVTGLFDLTGRIARIAGKAGAGLLLIWFSKIQLFALDAAAFAVSALSLLLLAGRRAPVSGCQLPCAVPPVRAWPLLRSHPQVALAMAVHGLVPFCSAATTVGIPVLLATRFDAGAGVYGLVTASVGIGALIGNPLAGNWRPGGWLAVCCGAWAADGLATACMGLAGRVSALEMMSLATGLVAPLATVTLRTRLGLFPPPERLRLMAVEHTATRLGSMLGILLLPLLVDISPRGCFVAAGAMVTGLAVAARVVSPWIGGREPVRAVEV</sequence>
<dbReference type="PRINTS" id="PR01988">
    <property type="entry name" value="EXPORTERBACE"/>
</dbReference>
<evidence type="ECO:0000256" key="3">
    <source>
        <dbReference type="ARBA" id="ARBA00022475"/>
    </source>
</evidence>
<evidence type="ECO:0000256" key="6">
    <source>
        <dbReference type="ARBA" id="ARBA00023136"/>
    </source>
</evidence>
<dbReference type="InterPro" id="IPR022324">
    <property type="entry name" value="Bacilysin_exporter_BacE_put"/>
</dbReference>
<comment type="caution">
    <text evidence="8">The sequence shown here is derived from an EMBL/GenBank/DDBJ whole genome shotgun (WGS) entry which is preliminary data.</text>
</comment>
<proteinExistence type="predicted"/>
<dbReference type="Pfam" id="PF05977">
    <property type="entry name" value="MFS_3"/>
    <property type="match status" value="1"/>
</dbReference>
<dbReference type="InterPro" id="IPR010290">
    <property type="entry name" value="TM_effector"/>
</dbReference>
<feature type="transmembrane region" description="Helical" evidence="7">
    <location>
        <begin position="280"/>
        <end position="304"/>
    </location>
</feature>
<keyword evidence="2" id="KW-0813">Transport</keyword>
<dbReference type="SUPFAM" id="SSF103473">
    <property type="entry name" value="MFS general substrate transporter"/>
    <property type="match status" value="1"/>
</dbReference>
<evidence type="ECO:0000256" key="5">
    <source>
        <dbReference type="ARBA" id="ARBA00022989"/>
    </source>
</evidence>
<dbReference type="Gene3D" id="1.20.1250.20">
    <property type="entry name" value="MFS general substrate transporter like domains"/>
    <property type="match status" value="1"/>
</dbReference>
<dbReference type="PANTHER" id="PTHR43266:SF2">
    <property type="entry name" value="MAJOR FACILITATOR SUPERFAMILY (MFS) PROFILE DOMAIN-CONTAINING PROTEIN"/>
    <property type="match status" value="1"/>
</dbReference>
<evidence type="ECO:0000256" key="7">
    <source>
        <dbReference type="SAM" id="Phobius"/>
    </source>
</evidence>
<keyword evidence="9" id="KW-1185">Reference proteome</keyword>
<feature type="transmembrane region" description="Helical" evidence="7">
    <location>
        <begin position="44"/>
        <end position="65"/>
    </location>
</feature>
<feature type="transmembrane region" description="Helical" evidence="7">
    <location>
        <begin position="253"/>
        <end position="274"/>
    </location>
</feature>
<comment type="subcellular location">
    <subcellularLocation>
        <location evidence="1">Cell membrane</location>
        <topology evidence="1">Multi-pass membrane protein</topology>
    </subcellularLocation>
</comment>
<evidence type="ECO:0000313" key="9">
    <source>
        <dbReference type="Proteomes" id="UP001552594"/>
    </source>
</evidence>
<feature type="transmembrane region" description="Helical" evidence="7">
    <location>
        <begin position="77"/>
        <end position="96"/>
    </location>
</feature>
<feature type="transmembrane region" description="Helical" evidence="7">
    <location>
        <begin position="220"/>
        <end position="246"/>
    </location>
</feature>